<evidence type="ECO:0000256" key="16">
    <source>
        <dbReference type="ARBA" id="ARBA00032853"/>
    </source>
</evidence>
<dbReference type="eggNOG" id="COG0368">
    <property type="taxonomic scope" value="Bacteria"/>
</dbReference>
<protein>
    <recommendedName>
        <fullName evidence="6 19">Adenosylcobinamide-GDP ribazoletransferase</fullName>
        <ecNumber evidence="5 19">2.7.8.26</ecNumber>
    </recommendedName>
    <alternativeName>
        <fullName evidence="16 19">Cobalamin synthase</fullName>
    </alternativeName>
    <alternativeName>
        <fullName evidence="15 19">Cobalamin-5'-phosphate synthase</fullName>
    </alternativeName>
</protein>
<keyword evidence="21" id="KW-1185">Reference proteome</keyword>
<dbReference type="HOGENOM" id="CLU_057426_1_2_7"/>
<evidence type="ECO:0000256" key="19">
    <source>
        <dbReference type="HAMAP-Rule" id="MF_00719"/>
    </source>
</evidence>
<accession>A1AST6</accession>
<evidence type="ECO:0000256" key="14">
    <source>
        <dbReference type="ARBA" id="ARBA00025228"/>
    </source>
</evidence>
<dbReference type="Pfam" id="PF02654">
    <property type="entry name" value="CobS"/>
    <property type="match status" value="1"/>
</dbReference>
<dbReference type="STRING" id="338966.Ppro_2807"/>
<keyword evidence="12 19" id="KW-1133">Transmembrane helix</keyword>
<name>A1AST6_PELPD</name>
<feature type="transmembrane region" description="Helical" evidence="19">
    <location>
        <begin position="31"/>
        <end position="51"/>
    </location>
</feature>
<comment type="catalytic activity">
    <reaction evidence="18 19">
        <text>alpha-ribazole 5'-phosphate + adenosylcob(III)inamide-GDP = adenosylcob(III)alamin 5'-phosphate + GMP + H(+)</text>
        <dbReference type="Rhea" id="RHEA:23560"/>
        <dbReference type="ChEBI" id="CHEBI:15378"/>
        <dbReference type="ChEBI" id="CHEBI:57918"/>
        <dbReference type="ChEBI" id="CHEBI:58115"/>
        <dbReference type="ChEBI" id="CHEBI:60487"/>
        <dbReference type="ChEBI" id="CHEBI:60493"/>
        <dbReference type="EC" id="2.7.8.26"/>
    </reaction>
</comment>
<comment type="catalytic activity">
    <reaction evidence="17 19">
        <text>alpha-ribazole + adenosylcob(III)inamide-GDP = adenosylcob(III)alamin + GMP + H(+)</text>
        <dbReference type="Rhea" id="RHEA:16049"/>
        <dbReference type="ChEBI" id="CHEBI:10329"/>
        <dbReference type="ChEBI" id="CHEBI:15378"/>
        <dbReference type="ChEBI" id="CHEBI:18408"/>
        <dbReference type="ChEBI" id="CHEBI:58115"/>
        <dbReference type="ChEBI" id="CHEBI:60487"/>
        <dbReference type="EC" id="2.7.8.26"/>
    </reaction>
</comment>
<comment type="subcellular location">
    <subcellularLocation>
        <location evidence="19">Cell inner membrane</location>
        <topology evidence="19">Multi-pass membrane protein</topology>
    </subcellularLocation>
    <subcellularLocation>
        <location evidence="2">Cell membrane</location>
        <topology evidence="2">Multi-pass membrane protein</topology>
    </subcellularLocation>
</comment>
<dbReference type="UniPathway" id="UPA00148">
    <property type="reaction ID" value="UER00238"/>
</dbReference>
<reference evidence="20 21" key="1">
    <citation type="submission" date="2006-10" db="EMBL/GenBank/DDBJ databases">
        <title>Complete sequence of chromosome of Pelobacter propionicus DSM 2379.</title>
        <authorList>
            <consortium name="US DOE Joint Genome Institute"/>
            <person name="Copeland A."/>
            <person name="Lucas S."/>
            <person name="Lapidus A."/>
            <person name="Barry K."/>
            <person name="Detter J.C."/>
            <person name="Glavina del Rio T."/>
            <person name="Hammon N."/>
            <person name="Israni S."/>
            <person name="Dalin E."/>
            <person name="Tice H."/>
            <person name="Pitluck S."/>
            <person name="Saunders E."/>
            <person name="Brettin T."/>
            <person name="Bruce D."/>
            <person name="Han C."/>
            <person name="Tapia R."/>
            <person name="Schmutz J."/>
            <person name="Larimer F."/>
            <person name="Land M."/>
            <person name="Hauser L."/>
            <person name="Kyrpides N."/>
            <person name="Kim E."/>
            <person name="Lovley D."/>
            <person name="Richardson P."/>
        </authorList>
    </citation>
    <scope>NUCLEOTIDE SEQUENCE [LARGE SCALE GENOMIC DNA]</scope>
    <source>
        <strain evidence="21">DSM 2379 / NBRC 103807 / OttBd1</strain>
    </source>
</reference>
<evidence type="ECO:0000256" key="1">
    <source>
        <dbReference type="ARBA" id="ARBA00001946"/>
    </source>
</evidence>
<keyword evidence="19" id="KW-0997">Cell inner membrane</keyword>
<evidence type="ECO:0000256" key="4">
    <source>
        <dbReference type="ARBA" id="ARBA00010561"/>
    </source>
</evidence>
<dbReference type="PANTHER" id="PTHR34148">
    <property type="entry name" value="ADENOSYLCOBINAMIDE-GDP RIBAZOLETRANSFERASE"/>
    <property type="match status" value="1"/>
</dbReference>
<evidence type="ECO:0000256" key="15">
    <source>
        <dbReference type="ARBA" id="ARBA00032605"/>
    </source>
</evidence>
<evidence type="ECO:0000256" key="6">
    <source>
        <dbReference type="ARBA" id="ARBA00015850"/>
    </source>
</evidence>
<evidence type="ECO:0000256" key="2">
    <source>
        <dbReference type="ARBA" id="ARBA00004651"/>
    </source>
</evidence>
<comment type="similarity">
    <text evidence="4 19">Belongs to the CobS family.</text>
</comment>
<keyword evidence="9 19" id="KW-0808">Transferase</keyword>
<feature type="transmembrane region" description="Helical" evidence="19">
    <location>
        <begin position="63"/>
        <end position="85"/>
    </location>
</feature>
<evidence type="ECO:0000313" key="20">
    <source>
        <dbReference type="EMBL" id="ABL00407.1"/>
    </source>
</evidence>
<feature type="transmembrane region" description="Helical" evidence="19">
    <location>
        <begin position="106"/>
        <end position="124"/>
    </location>
</feature>
<dbReference type="GO" id="GO:0051073">
    <property type="term" value="F:adenosylcobinamide-GDP ribazoletransferase activity"/>
    <property type="evidence" value="ECO:0007669"/>
    <property type="project" value="UniProtKB-UniRule"/>
</dbReference>
<evidence type="ECO:0000256" key="13">
    <source>
        <dbReference type="ARBA" id="ARBA00023136"/>
    </source>
</evidence>
<evidence type="ECO:0000256" key="10">
    <source>
        <dbReference type="ARBA" id="ARBA00022692"/>
    </source>
</evidence>
<comment type="pathway">
    <text evidence="3 19">Cofactor biosynthesis; adenosylcobalamin biosynthesis; adenosylcobalamin from cob(II)yrinate a,c-diamide: step 7/7.</text>
</comment>
<dbReference type="RefSeq" id="WP_011736648.1">
    <property type="nucleotide sequence ID" value="NC_008609.1"/>
</dbReference>
<dbReference type="HAMAP" id="MF_00719">
    <property type="entry name" value="CobS"/>
    <property type="match status" value="1"/>
</dbReference>
<evidence type="ECO:0000256" key="8">
    <source>
        <dbReference type="ARBA" id="ARBA00022573"/>
    </source>
</evidence>
<feature type="transmembrane region" description="Helical" evidence="19">
    <location>
        <begin position="185"/>
        <end position="209"/>
    </location>
</feature>
<keyword evidence="11 19" id="KW-0460">Magnesium</keyword>
<comment type="cofactor">
    <cofactor evidence="1 19">
        <name>Mg(2+)</name>
        <dbReference type="ChEBI" id="CHEBI:18420"/>
    </cofactor>
</comment>
<evidence type="ECO:0000256" key="9">
    <source>
        <dbReference type="ARBA" id="ARBA00022679"/>
    </source>
</evidence>
<keyword evidence="8 19" id="KW-0169">Cobalamin biosynthesis</keyword>
<evidence type="ECO:0000256" key="7">
    <source>
        <dbReference type="ARBA" id="ARBA00022475"/>
    </source>
</evidence>
<dbReference type="AlphaFoldDB" id="A1AST6"/>
<dbReference type="PANTHER" id="PTHR34148:SF1">
    <property type="entry name" value="ADENOSYLCOBINAMIDE-GDP RIBAZOLETRANSFERASE"/>
    <property type="match status" value="1"/>
</dbReference>
<dbReference type="EC" id="2.7.8.26" evidence="5 19"/>
<organism evidence="20 21">
    <name type="scientific">Pelobacter propionicus (strain DSM 2379 / NBRC 103807 / OttBd1)</name>
    <dbReference type="NCBI Taxonomy" id="338966"/>
    <lineage>
        <taxon>Bacteria</taxon>
        <taxon>Pseudomonadati</taxon>
        <taxon>Thermodesulfobacteriota</taxon>
        <taxon>Desulfuromonadia</taxon>
        <taxon>Desulfuromonadales</taxon>
        <taxon>Desulfuromonadaceae</taxon>
        <taxon>Pelobacter</taxon>
    </lineage>
</organism>
<dbReference type="Proteomes" id="UP000006732">
    <property type="component" value="Chromosome"/>
</dbReference>
<dbReference type="GO" id="GO:0008818">
    <property type="term" value="F:cobalamin 5'-phosphate synthase activity"/>
    <property type="evidence" value="ECO:0007669"/>
    <property type="project" value="UniProtKB-UniRule"/>
</dbReference>
<evidence type="ECO:0000256" key="18">
    <source>
        <dbReference type="ARBA" id="ARBA00049504"/>
    </source>
</evidence>
<dbReference type="OrthoDB" id="9794223at2"/>
<dbReference type="GO" id="GO:0009236">
    <property type="term" value="P:cobalamin biosynthetic process"/>
    <property type="evidence" value="ECO:0007669"/>
    <property type="project" value="UniProtKB-UniRule"/>
</dbReference>
<keyword evidence="10 19" id="KW-0812">Transmembrane</keyword>
<dbReference type="GO" id="GO:0005886">
    <property type="term" value="C:plasma membrane"/>
    <property type="evidence" value="ECO:0007669"/>
    <property type="project" value="UniProtKB-SubCell"/>
</dbReference>
<evidence type="ECO:0000256" key="17">
    <source>
        <dbReference type="ARBA" id="ARBA00048623"/>
    </source>
</evidence>
<dbReference type="EMBL" id="CP000482">
    <property type="protein sequence ID" value="ABL00407.1"/>
    <property type="molecule type" value="Genomic_DNA"/>
</dbReference>
<evidence type="ECO:0000256" key="5">
    <source>
        <dbReference type="ARBA" id="ARBA00013200"/>
    </source>
</evidence>
<keyword evidence="7 19" id="KW-1003">Cell membrane</keyword>
<dbReference type="KEGG" id="ppd:Ppro_2807"/>
<evidence type="ECO:0000256" key="11">
    <source>
        <dbReference type="ARBA" id="ARBA00022842"/>
    </source>
</evidence>
<evidence type="ECO:0000256" key="12">
    <source>
        <dbReference type="ARBA" id="ARBA00022989"/>
    </source>
</evidence>
<dbReference type="InterPro" id="IPR003805">
    <property type="entry name" value="CobS"/>
</dbReference>
<gene>
    <name evidence="19" type="primary">cobS</name>
    <name evidence="20" type="ordered locus">Ppro_2807</name>
</gene>
<proteinExistence type="inferred from homology"/>
<keyword evidence="13 19" id="KW-0472">Membrane</keyword>
<evidence type="ECO:0000256" key="3">
    <source>
        <dbReference type="ARBA" id="ARBA00004663"/>
    </source>
</evidence>
<comment type="function">
    <text evidence="14 19">Joins adenosylcobinamide-GDP and alpha-ribazole to generate adenosylcobalamin (Ado-cobalamin). Also synthesizes adenosylcobalamin 5'-phosphate from adenosylcobinamide-GDP and alpha-ribazole 5'-phosphate.</text>
</comment>
<evidence type="ECO:0000313" key="21">
    <source>
        <dbReference type="Proteomes" id="UP000006732"/>
    </source>
</evidence>
<sequence length="251" mass="26637">MRLYIIAMQFLTIIPLPCRHLWQRDDLGRSLAVFPLAGLTIGALLAGLNLLTAPLVARPLNDLLLITLLAAMTGALHMDGLADVCDGIAARGSRERFLAIMKDSNVGAIGAVGLVLGILLKWQALTVIPAEYKWQTLLLFPTLARYCQVQTIVHGRNARQDGLGSAMIAGAGTSRLLAAGVLTAAIAWLLLGVAGITALAAAMVASWLIRAWFNRKIGGITGDVIGCINELVEILTLVLIPVLVTFACTKP</sequence>
<dbReference type="NCBIfam" id="TIGR00317">
    <property type="entry name" value="cobS"/>
    <property type="match status" value="1"/>
</dbReference>